<feature type="compositionally biased region" description="Basic and acidic residues" evidence="1">
    <location>
        <begin position="1"/>
        <end position="12"/>
    </location>
</feature>
<dbReference type="STRING" id="1210063.GCA_001612665_01421"/>
<dbReference type="Proteomes" id="UP000294856">
    <property type="component" value="Unassembled WGS sequence"/>
</dbReference>
<reference evidence="2 3" key="1">
    <citation type="submission" date="2019-03" db="EMBL/GenBank/DDBJ databases">
        <title>Genomic Encyclopedia of Type Strains, Phase IV (KMG-IV): sequencing the most valuable type-strain genomes for metagenomic binning, comparative biology and taxonomic classification.</title>
        <authorList>
            <person name="Goeker M."/>
        </authorList>
    </citation>
    <scope>NUCLEOTIDE SEQUENCE [LARGE SCALE GENOMIC DNA]</scope>
    <source>
        <strain evidence="2 3">DSM 44684</strain>
    </source>
</reference>
<feature type="region of interest" description="Disordered" evidence="1">
    <location>
        <begin position="1"/>
        <end position="25"/>
    </location>
</feature>
<dbReference type="EMBL" id="SMFR01000002">
    <property type="protein sequence ID" value="TCJ97715.1"/>
    <property type="molecule type" value="Genomic_DNA"/>
</dbReference>
<evidence type="ECO:0000313" key="2">
    <source>
        <dbReference type="EMBL" id="TCJ97715.1"/>
    </source>
</evidence>
<sequence length="59" mass="6826">MQKPITTDHHPSSSDPTPEHLPQLCRQRFPHWKQRTDSRYLRPSVDVNNVATQFGASID</sequence>
<accession>A0A4V2PBK9</accession>
<evidence type="ECO:0000256" key="1">
    <source>
        <dbReference type="SAM" id="MobiDB-lite"/>
    </source>
</evidence>
<evidence type="ECO:0000313" key="3">
    <source>
        <dbReference type="Proteomes" id="UP000294856"/>
    </source>
</evidence>
<comment type="caution">
    <text evidence="2">The sequence shown here is derived from an EMBL/GenBank/DDBJ whole genome shotgun (WGS) entry which is preliminary data.</text>
</comment>
<name>A0A4V2PBK9_9NOCA</name>
<protein>
    <submittedName>
        <fullName evidence="2">Uncharacterized protein</fullName>
    </submittedName>
</protein>
<proteinExistence type="predicted"/>
<gene>
    <name evidence="2" type="ORF">DFR71_3764</name>
</gene>
<dbReference type="AlphaFoldDB" id="A0A4V2PBK9"/>
<organism evidence="2 3">
    <name type="scientific">Nocardia alba</name>
    <dbReference type="NCBI Taxonomy" id="225051"/>
    <lineage>
        <taxon>Bacteria</taxon>
        <taxon>Bacillati</taxon>
        <taxon>Actinomycetota</taxon>
        <taxon>Actinomycetes</taxon>
        <taxon>Mycobacteriales</taxon>
        <taxon>Nocardiaceae</taxon>
        <taxon>Nocardia</taxon>
    </lineage>
</organism>
<keyword evidence="3" id="KW-1185">Reference proteome</keyword>